<comment type="cofactor">
    <cofactor evidence="1">
        <name>Mg(2+)</name>
        <dbReference type="ChEBI" id="CHEBI:18420"/>
    </cofactor>
</comment>
<dbReference type="Pfam" id="PF00702">
    <property type="entry name" value="Hydrolase"/>
    <property type="match status" value="1"/>
</dbReference>
<reference evidence="5 6" key="1">
    <citation type="submission" date="2019-08" db="EMBL/GenBank/DDBJ databases">
        <title>Genome sequencing of Paenibacillus faecis DSM 23593(T).</title>
        <authorList>
            <person name="Kook J.-K."/>
            <person name="Park S.-N."/>
            <person name="Lim Y.K."/>
        </authorList>
    </citation>
    <scope>NUCLEOTIDE SEQUENCE [LARGE SCALE GENOMIC DNA]</scope>
    <source>
        <strain evidence="5 6">DSM 23593</strain>
    </source>
</reference>
<dbReference type="NCBIfam" id="TIGR01509">
    <property type="entry name" value="HAD-SF-IA-v3"/>
    <property type="match status" value="1"/>
</dbReference>
<dbReference type="GO" id="GO:0044281">
    <property type="term" value="P:small molecule metabolic process"/>
    <property type="evidence" value="ECO:0007669"/>
    <property type="project" value="UniProtKB-ARBA"/>
</dbReference>
<sequence>MEQIKAVLFDLDNTLMDRDWTFRRFAEQLVRECLRVSEPEEQQAIVEYMIESDADGYRPKEGFFRELIDKLPWASKPDLTELKAYYDRNYMSHARVMNHTEEALKACKALGLKLGIITNGFSHLQHGKIDRLALRGHFDEIIVSGDLGIKKPDERIYRIALDRLGTPSEETVIIGDHPVNDIWGAAQVGIRGIWLLRKHAWPEDLEGGKPWRTIRELNEVEPSLKEFVSGCVAN</sequence>
<gene>
    <name evidence="5" type="ORF">FRY98_00750</name>
</gene>
<organism evidence="5 6">
    <name type="scientific">Paenibacillus faecis</name>
    <dbReference type="NCBI Taxonomy" id="862114"/>
    <lineage>
        <taxon>Bacteria</taxon>
        <taxon>Bacillati</taxon>
        <taxon>Bacillota</taxon>
        <taxon>Bacilli</taxon>
        <taxon>Bacillales</taxon>
        <taxon>Paenibacillaceae</taxon>
        <taxon>Paenibacillus</taxon>
    </lineage>
</organism>
<dbReference type="OrthoDB" id="9809962at2"/>
<dbReference type="Proteomes" id="UP000325218">
    <property type="component" value="Unassembled WGS sequence"/>
</dbReference>
<dbReference type="GO" id="GO:0046872">
    <property type="term" value="F:metal ion binding"/>
    <property type="evidence" value="ECO:0007669"/>
    <property type="project" value="UniProtKB-KW"/>
</dbReference>
<dbReference type="Gene3D" id="1.10.150.520">
    <property type="match status" value="1"/>
</dbReference>
<protein>
    <submittedName>
        <fullName evidence="5">HAD family hydrolase</fullName>
    </submittedName>
</protein>
<dbReference type="PANTHER" id="PTHR46470">
    <property type="entry name" value="N-ACYLNEURAMINATE-9-PHOSPHATASE"/>
    <property type="match status" value="1"/>
</dbReference>
<name>A0A5D0CWV8_9BACL</name>
<dbReference type="SUPFAM" id="SSF56784">
    <property type="entry name" value="HAD-like"/>
    <property type="match status" value="1"/>
</dbReference>
<accession>A0A5D0CWV8</accession>
<dbReference type="InterPro" id="IPR036412">
    <property type="entry name" value="HAD-like_sf"/>
</dbReference>
<dbReference type="RefSeq" id="WP_148449737.1">
    <property type="nucleotide sequence ID" value="NZ_VSDO01000001.1"/>
</dbReference>
<dbReference type="InterPro" id="IPR023214">
    <property type="entry name" value="HAD_sf"/>
</dbReference>
<dbReference type="InterPro" id="IPR006439">
    <property type="entry name" value="HAD-SF_hydro_IA"/>
</dbReference>
<evidence type="ECO:0000256" key="2">
    <source>
        <dbReference type="ARBA" id="ARBA00022723"/>
    </source>
</evidence>
<evidence type="ECO:0000313" key="5">
    <source>
        <dbReference type="EMBL" id="TYA14248.1"/>
    </source>
</evidence>
<dbReference type="EMBL" id="VSDO01000001">
    <property type="protein sequence ID" value="TYA14248.1"/>
    <property type="molecule type" value="Genomic_DNA"/>
</dbReference>
<keyword evidence="2" id="KW-0479">Metal-binding</keyword>
<proteinExistence type="predicted"/>
<dbReference type="InterPro" id="IPR051400">
    <property type="entry name" value="HAD-like_hydrolase"/>
</dbReference>
<dbReference type="NCBIfam" id="TIGR01549">
    <property type="entry name" value="HAD-SF-IA-v1"/>
    <property type="match status" value="1"/>
</dbReference>
<keyword evidence="3 5" id="KW-0378">Hydrolase</keyword>
<dbReference type="PRINTS" id="PR00413">
    <property type="entry name" value="HADHALOGNASE"/>
</dbReference>
<keyword evidence="6" id="KW-1185">Reference proteome</keyword>
<evidence type="ECO:0000256" key="1">
    <source>
        <dbReference type="ARBA" id="ARBA00001946"/>
    </source>
</evidence>
<dbReference type="SFLD" id="SFLDG01129">
    <property type="entry name" value="C1.5:_HAD__Beta-PGM__Phosphata"/>
    <property type="match status" value="1"/>
</dbReference>
<dbReference type="Gene3D" id="3.40.50.1000">
    <property type="entry name" value="HAD superfamily/HAD-like"/>
    <property type="match status" value="1"/>
</dbReference>
<evidence type="ECO:0000313" key="6">
    <source>
        <dbReference type="Proteomes" id="UP000325218"/>
    </source>
</evidence>
<dbReference type="SFLD" id="SFLDS00003">
    <property type="entry name" value="Haloacid_Dehalogenase"/>
    <property type="match status" value="1"/>
</dbReference>
<evidence type="ECO:0000256" key="3">
    <source>
        <dbReference type="ARBA" id="ARBA00022801"/>
    </source>
</evidence>
<dbReference type="AlphaFoldDB" id="A0A5D0CWV8"/>
<comment type="caution">
    <text evidence="5">The sequence shown here is derived from an EMBL/GenBank/DDBJ whole genome shotgun (WGS) entry which is preliminary data.</text>
</comment>
<dbReference type="PANTHER" id="PTHR46470:SF2">
    <property type="entry name" value="GLYCERALDEHYDE 3-PHOSPHATE PHOSPHATASE"/>
    <property type="match status" value="1"/>
</dbReference>
<keyword evidence="4" id="KW-0460">Magnesium</keyword>
<dbReference type="GO" id="GO:0016791">
    <property type="term" value="F:phosphatase activity"/>
    <property type="evidence" value="ECO:0007669"/>
    <property type="project" value="TreeGrafter"/>
</dbReference>
<evidence type="ECO:0000256" key="4">
    <source>
        <dbReference type="ARBA" id="ARBA00022842"/>
    </source>
</evidence>